<accession>A0A2A5IVN5</accession>
<feature type="coiled-coil region" evidence="1">
    <location>
        <begin position="13"/>
        <end position="40"/>
    </location>
</feature>
<organism evidence="3 4">
    <name type="scientific">Bacillus pumilus</name>
    <name type="common">Bacillus mesentericus</name>
    <dbReference type="NCBI Taxonomy" id="1408"/>
    <lineage>
        <taxon>Bacteria</taxon>
        <taxon>Bacillati</taxon>
        <taxon>Bacillota</taxon>
        <taxon>Bacilli</taxon>
        <taxon>Bacillales</taxon>
        <taxon>Bacillaceae</taxon>
        <taxon>Bacillus</taxon>
    </lineage>
</organism>
<keyword evidence="2" id="KW-1133">Transmembrane helix</keyword>
<evidence type="ECO:0000313" key="4">
    <source>
        <dbReference type="Proteomes" id="UP000228754"/>
    </source>
</evidence>
<dbReference type="AlphaFoldDB" id="A0A2A5IVN5"/>
<evidence type="ECO:0000313" key="3">
    <source>
        <dbReference type="EMBL" id="PCK21398.1"/>
    </source>
</evidence>
<keyword evidence="2" id="KW-0472">Membrane</keyword>
<dbReference type="Proteomes" id="UP000228754">
    <property type="component" value="Unassembled WGS sequence"/>
</dbReference>
<sequence length="83" mass="9314">MLENQATNINEQNRKIDTNQQHLNNEIAGLRNELQRSADLQTKWYQDFLSSASGQVFKILLIVVLGLLGANLAGVDIMKLFGK</sequence>
<keyword evidence="2" id="KW-0812">Transmembrane</keyword>
<keyword evidence="1" id="KW-0175">Coiled coil</keyword>
<evidence type="ECO:0000256" key="1">
    <source>
        <dbReference type="SAM" id="Coils"/>
    </source>
</evidence>
<protein>
    <submittedName>
        <fullName evidence="3">Uncharacterized protein</fullName>
    </submittedName>
</protein>
<dbReference type="EMBL" id="NKHG01000057">
    <property type="protein sequence ID" value="PCK21398.1"/>
    <property type="molecule type" value="Genomic_DNA"/>
</dbReference>
<reference evidence="3 4" key="1">
    <citation type="submission" date="2017-06" db="EMBL/GenBank/DDBJ databases">
        <title>Draft Genome Sequence of Bacillus sp Strain 36R Isolated from saline sediment at Atanasia, Sonora, Mexico.</title>
        <authorList>
            <person name="Sanchez Diaz R."/>
            <person name="Quiroz Macias M.E."/>
            <person name="Ibarra Gamez J.C."/>
            <person name="Enciso Ibarra J."/>
            <person name="Gomez Gil B."/>
            <person name="Galaviz Silva L."/>
        </authorList>
    </citation>
    <scope>NUCLEOTIDE SEQUENCE [LARGE SCALE GENOMIC DNA]</scope>
    <source>
        <strain evidence="3 4">36R_ATNSAL</strain>
    </source>
</reference>
<feature type="transmembrane region" description="Helical" evidence="2">
    <location>
        <begin position="56"/>
        <end position="75"/>
    </location>
</feature>
<gene>
    <name evidence="3" type="ORF">CEY02_08265</name>
</gene>
<evidence type="ECO:0000256" key="2">
    <source>
        <dbReference type="SAM" id="Phobius"/>
    </source>
</evidence>
<proteinExistence type="predicted"/>
<comment type="caution">
    <text evidence="3">The sequence shown here is derived from an EMBL/GenBank/DDBJ whole genome shotgun (WGS) entry which is preliminary data.</text>
</comment>
<name>A0A2A5IVN5_BACPU</name>